<evidence type="ECO:0000259" key="3">
    <source>
        <dbReference type="Pfam" id="PF24976"/>
    </source>
</evidence>
<evidence type="ECO:0000313" key="4">
    <source>
        <dbReference type="EMBL" id="VDP16855.1"/>
    </source>
</evidence>
<keyword evidence="5" id="KW-1185">Reference proteome</keyword>
<reference evidence="4 5" key="2">
    <citation type="submission" date="2018-11" db="EMBL/GenBank/DDBJ databases">
        <authorList>
            <consortium name="Pathogen Informatics"/>
        </authorList>
    </citation>
    <scope>NUCLEOTIDE SEQUENCE [LARGE SCALE GENOMIC DNA]</scope>
</reference>
<evidence type="ECO:0000313" key="5">
    <source>
        <dbReference type="Proteomes" id="UP000270296"/>
    </source>
</evidence>
<dbReference type="PANTHER" id="PTHR37437:SF4">
    <property type="entry name" value="LIPOCALIN-RELATED PROTEIN"/>
    <property type="match status" value="1"/>
</dbReference>
<feature type="chain" id="PRO_5043140277" evidence="2">
    <location>
        <begin position="21"/>
        <end position="499"/>
    </location>
</feature>
<feature type="region of interest" description="Disordered" evidence="1">
    <location>
        <begin position="214"/>
        <end position="248"/>
    </location>
</feature>
<keyword evidence="2" id="KW-0732">Signal</keyword>
<evidence type="ECO:0000256" key="1">
    <source>
        <dbReference type="SAM" id="MobiDB-lite"/>
    </source>
</evidence>
<feature type="signal peptide" evidence="2">
    <location>
        <begin position="1"/>
        <end position="20"/>
    </location>
</feature>
<accession>A0A183IXN9</accession>
<feature type="domain" description="Lipocalin" evidence="3">
    <location>
        <begin position="376"/>
        <end position="491"/>
    </location>
</feature>
<protein>
    <submittedName>
        <fullName evidence="6">DM13 domain-containing protein</fullName>
    </submittedName>
</protein>
<feature type="compositionally biased region" description="Basic and acidic residues" evidence="1">
    <location>
        <begin position="220"/>
        <end position="237"/>
    </location>
</feature>
<name>A0A183IXN9_9BILA</name>
<reference evidence="6" key="1">
    <citation type="submission" date="2016-06" db="UniProtKB">
        <authorList>
            <consortium name="WormBaseParasite"/>
        </authorList>
    </citation>
    <scope>IDENTIFICATION</scope>
</reference>
<evidence type="ECO:0000313" key="6">
    <source>
        <dbReference type="WBParaSite" id="SBAD_0000869601-mRNA-1"/>
    </source>
</evidence>
<gene>
    <name evidence="4" type="ORF">SBAD_LOCUS8387</name>
</gene>
<dbReference type="WBParaSite" id="SBAD_0000869601-mRNA-1">
    <property type="protein sequence ID" value="SBAD_0000869601-mRNA-1"/>
    <property type="gene ID" value="SBAD_0000869601"/>
</dbReference>
<dbReference type="EMBL" id="UZAM01011543">
    <property type="protein sequence ID" value="VDP16855.1"/>
    <property type="molecule type" value="Genomic_DNA"/>
</dbReference>
<dbReference type="InterPro" id="IPR056868">
    <property type="entry name" value="Lipocalin_dom_nem"/>
</dbReference>
<dbReference type="Proteomes" id="UP000270296">
    <property type="component" value="Unassembled WGS sequence"/>
</dbReference>
<dbReference type="Pfam" id="PF24976">
    <property type="entry name" value="Lipocalin_10"/>
    <property type="match status" value="1"/>
</dbReference>
<dbReference type="OrthoDB" id="565904at2759"/>
<organism evidence="6">
    <name type="scientific">Soboliphyme baturini</name>
    <dbReference type="NCBI Taxonomy" id="241478"/>
    <lineage>
        <taxon>Eukaryota</taxon>
        <taxon>Metazoa</taxon>
        <taxon>Ecdysozoa</taxon>
        <taxon>Nematoda</taxon>
        <taxon>Enoplea</taxon>
        <taxon>Dorylaimia</taxon>
        <taxon>Dioctophymatida</taxon>
        <taxon>Dioctophymatoidea</taxon>
        <taxon>Soboliphymatidae</taxon>
        <taxon>Soboliphyme</taxon>
    </lineage>
</organism>
<proteinExistence type="predicted"/>
<evidence type="ECO:0000256" key="2">
    <source>
        <dbReference type="SAM" id="SignalP"/>
    </source>
</evidence>
<dbReference type="PANTHER" id="PTHR37437">
    <property type="entry name" value="LIPOCALIN-RELATED PROTEIN-RELATED"/>
    <property type="match status" value="1"/>
</dbReference>
<sequence>MKSSMLSVLLWTCAIDLQFAASSETKMFPKAKVPDDLVSYFTFTNPKVQRILEDYLPGVIPPADFEVSPNAPQGRAIAAANTRPDSGLPRIIEKAIEFADSAVSGQQTAKDSSMVKSNRSSIAGIPDVFPHLPKAPIAEPAAIATPPAASLPSRPIVPEGGLGPLAKLLEPLKKTADQNSQLPVFGDTSSTLNLETAELTPDLSFLPNSGLLKTQGKAATGEERKKIQKTAPEREIPIPEPPQQSGGLTSQILRSIGLGQLADRIDYTELKSVIGLNPPDKEGTSVLKGTLYNILANHDPLQRAKLWKNNTNAMVLGTNLALVQNLLNLPESPLCQPKPQPVDNFDVLYSPPLATGPCNHKLTDVGNGGPGTIVDTFEYTRGNSPYDKPKIVSGYGVLRRSGLFAYRTSNNPTDVNMYIVNVGPLNQRGQYEYVVITINCNYPLYVLARDPVQYKSRYESEVNDLLVHNKLVTNWTKMLNLIASVDHNLCTFPPTLFNS</sequence>
<dbReference type="AlphaFoldDB" id="A0A183IXN9"/>